<dbReference type="InterPro" id="IPR033730">
    <property type="entry name" value="ProRS_core_prok"/>
</dbReference>
<dbReference type="CDD" id="cd00861">
    <property type="entry name" value="ProRS_anticodon_short"/>
    <property type="match status" value="1"/>
</dbReference>
<dbReference type="GO" id="GO:0140096">
    <property type="term" value="F:catalytic activity, acting on a protein"/>
    <property type="evidence" value="ECO:0007669"/>
    <property type="project" value="UniProtKB-ARBA"/>
</dbReference>
<dbReference type="NCBIfam" id="TIGR00409">
    <property type="entry name" value="proS_fam_II"/>
    <property type="match status" value="1"/>
</dbReference>
<dbReference type="FunFam" id="3.30.930.10:FF:000066">
    <property type="entry name" value="Proline--tRNA ligase"/>
    <property type="match status" value="1"/>
</dbReference>
<dbReference type="InterPro" id="IPR007214">
    <property type="entry name" value="YbaK/aa-tRNA-synth-assoc-dom"/>
</dbReference>
<comment type="domain">
    <text evidence="12">Consists of three domains: the N-terminal catalytic domain, the editing domain and the C-terminal anticodon-binding domain.</text>
</comment>
<comment type="subcellular location">
    <subcellularLocation>
        <location evidence="1 12">Cytoplasm</location>
    </subcellularLocation>
</comment>
<evidence type="ECO:0000256" key="8">
    <source>
        <dbReference type="ARBA" id="ARBA00023146"/>
    </source>
</evidence>
<protein>
    <recommendedName>
        <fullName evidence="12">Proline--tRNA ligase</fullName>
        <ecNumber evidence="12">6.1.1.15</ecNumber>
    </recommendedName>
    <alternativeName>
        <fullName evidence="12">Prolyl-tRNA synthetase</fullName>
        <shortName evidence="12">ProRS</shortName>
    </alternativeName>
</protein>
<keyword evidence="4 12" id="KW-0436">Ligase</keyword>
<evidence type="ECO:0000256" key="4">
    <source>
        <dbReference type="ARBA" id="ARBA00022598"/>
    </source>
</evidence>
<keyword evidence="3 12" id="KW-0963">Cytoplasm</keyword>
<dbReference type="NCBIfam" id="NF006625">
    <property type="entry name" value="PRK09194.1"/>
    <property type="match status" value="1"/>
</dbReference>
<dbReference type="InterPro" id="IPR004154">
    <property type="entry name" value="Anticodon-bd"/>
</dbReference>
<dbReference type="Pfam" id="PF03129">
    <property type="entry name" value="HGTP_anticodon"/>
    <property type="match status" value="1"/>
</dbReference>
<dbReference type="InterPro" id="IPR023717">
    <property type="entry name" value="Pro-tRNA-Synthase_IIa_type1"/>
</dbReference>
<keyword evidence="5 12" id="KW-0547">Nucleotide-binding</keyword>
<dbReference type="PIRSF" id="PIRSF001535">
    <property type="entry name" value="ProRS_1"/>
    <property type="match status" value="1"/>
</dbReference>
<dbReference type="Gene3D" id="3.30.930.10">
    <property type="entry name" value="Bira Bifunctional Protein, Domain 2"/>
    <property type="match status" value="2"/>
</dbReference>
<dbReference type="GO" id="GO:0005829">
    <property type="term" value="C:cytosol"/>
    <property type="evidence" value="ECO:0007669"/>
    <property type="project" value="TreeGrafter"/>
</dbReference>
<dbReference type="InterPro" id="IPR004500">
    <property type="entry name" value="Pro-tRNA-synth_IIa_bac-type"/>
</dbReference>
<organism evidence="14 15">
    <name type="scientific">Anaerosalibacter bizertensis</name>
    <dbReference type="NCBI Taxonomy" id="932217"/>
    <lineage>
        <taxon>Bacteria</taxon>
        <taxon>Bacillati</taxon>
        <taxon>Bacillota</taxon>
        <taxon>Tissierellia</taxon>
        <taxon>Tissierellales</taxon>
        <taxon>Sporanaerobacteraceae</taxon>
        <taxon>Anaerosalibacter</taxon>
    </lineage>
</organism>
<dbReference type="CDD" id="cd00779">
    <property type="entry name" value="ProRS_core_prok"/>
    <property type="match status" value="1"/>
</dbReference>
<dbReference type="SUPFAM" id="SSF52954">
    <property type="entry name" value="Class II aaRS ABD-related"/>
    <property type="match status" value="1"/>
</dbReference>
<evidence type="ECO:0000256" key="1">
    <source>
        <dbReference type="ARBA" id="ARBA00004496"/>
    </source>
</evidence>
<evidence type="ECO:0000256" key="12">
    <source>
        <dbReference type="HAMAP-Rule" id="MF_01569"/>
    </source>
</evidence>
<evidence type="ECO:0000259" key="13">
    <source>
        <dbReference type="PROSITE" id="PS50862"/>
    </source>
</evidence>
<evidence type="ECO:0000256" key="10">
    <source>
        <dbReference type="ARBA" id="ARBA00053664"/>
    </source>
</evidence>
<keyword evidence="8 12" id="KW-0030">Aminoacyl-tRNA synthetase</keyword>
<dbReference type="EMBL" id="VULR01000001">
    <property type="protein sequence ID" value="MSS42408.1"/>
    <property type="molecule type" value="Genomic_DNA"/>
</dbReference>
<comment type="similarity">
    <text evidence="11 12">Belongs to the class-II aminoacyl-tRNA synthetase family. ProS type 1 subfamily.</text>
</comment>
<evidence type="ECO:0000256" key="7">
    <source>
        <dbReference type="ARBA" id="ARBA00022917"/>
    </source>
</evidence>
<evidence type="ECO:0000313" key="15">
    <source>
        <dbReference type="Proteomes" id="UP000462760"/>
    </source>
</evidence>
<dbReference type="GO" id="GO:0002161">
    <property type="term" value="F:aminoacyl-tRNA deacylase activity"/>
    <property type="evidence" value="ECO:0007669"/>
    <property type="project" value="InterPro"/>
</dbReference>
<comment type="catalytic activity">
    <reaction evidence="9 12">
        <text>tRNA(Pro) + L-proline + ATP = L-prolyl-tRNA(Pro) + AMP + diphosphate</text>
        <dbReference type="Rhea" id="RHEA:14305"/>
        <dbReference type="Rhea" id="RHEA-COMP:9700"/>
        <dbReference type="Rhea" id="RHEA-COMP:9702"/>
        <dbReference type="ChEBI" id="CHEBI:30616"/>
        <dbReference type="ChEBI" id="CHEBI:33019"/>
        <dbReference type="ChEBI" id="CHEBI:60039"/>
        <dbReference type="ChEBI" id="CHEBI:78442"/>
        <dbReference type="ChEBI" id="CHEBI:78532"/>
        <dbReference type="ChEBI" id="CHEBI:456215"/>
        <dbReference type="EC" id="6.1.1.15"/>
    </reaction>
</comment>
<dbReference type="RefSeq" id="WP_154482000.1">
    <property type="nucleotide sequence ID" value="NZ_VULR01000001.1"/>
</dbReference>
<comment type="function">
    <text evidence="10 12">Catalyzes the attachment of proline to tRNA(Pro) in a two-step reaction: proline is first activated by ATP to form Pro-AMP and then transferred to the acceptor end of tRNA(Pro). As ProRS can inadvertently accommodate and process non-cognate amino acids such as alanine and cysteine, to avoid such errors it has two additional distinct editing activities against alanine. One activity is designated as 'pretransfer' editing and involves the tRNA(Pro)-independent hydrolysis of activated Ala-AMP. The other activity is designated 'posttransfer' editing and involves deacylation of mischarged Ala-tRNA(Pro). The misacylated Cys-tRNA(Pro) is not edited by ProRS.</text>
</comment>
<evidence type="ECO:0000256" key="9">
    <source>
        <dbReference type="ARBA" id="ARBA00047671"/>
    </source>
</evidence>
<keyword evidence="7 12" id="KW-0648">Protein biosynthesis</keyword>
<dbReference type="InterPro" id="IPR045864">
    <property type="entry name" value="aa-tRNA-synth_II/BPL/LPL"/>
</dbReference>
<dbReference type="GO" id="GO:0004827">
    <property type="term" value="F:proline-tRNA ligase activity"/>
    <property type="evidence" value="ECO:0007669"/>
    <property type="project" value="UniProtKB-UniRule"/>
</dbReference>
<dbReference type="InterPro" id="IPR036621">
    <property type="entry name" value="Anticodon-bd_dom_sf"/>
</dbReference>
<sequence>MKMSKLYLPTLREVPAEAEIPSHQLLVRAGMMRKLVSGVYSYLPLGHRVIRKIEQIVREEMDKAGSQELLMSAIQPKEIWQASNRWDNFGPEMFKLHDRNEREFCLGPTHEEYFTNLIKDEVRSYKQLPLNLYQIQTKYRDEKRPRFGLIRSREFIMKDAYSYDKDLEGLKESYRIMWDAYENVFERLKIKFRVVEGDSGNMGGRKSHEFMAVSNIGESLVAYCDDCDYAATDEKAKVIYNMDNIDLEELECEKVHTPDVRTIEDLADFFNIEEDRFAKAVIYKVNDEVIIALVPGNRELNEIKLCNYLNIGEHELEIADEETIREVTGAEPGFTGPINLKKEVKLLVDERITKMKNLIVGANETDHHIKNVNYGRDFTGEVIEDLLLVEAGDICPKCGKPLKMERGIEVGNIFQLGTKYSESLEATYLDEDGKEKYFVMGSYGIGVSRSMSAIVEQYHDDKGIVWPLVVAPYHAIITVINTKKEEQIELGEKLYNELKDMGIEVLLDDRKERAGVKFNDRDLIGIPIQITVGKKAGENIVEYSLRNNDEKIEINIDEVKEKIKEEFKKEELEIESI</sequence>
<accession>A0A844FEJ8</accession>
<evidence type="ECO:0000256" key="6">
    <source>
        <dbReference type="ARBA" id="ARBA00022840"/>
    </source>
</evidence>
<dbReference type="SUPFAM" id="SSF55826">
    <property type="entry name" value="YbaK/ProRS associated domain"/>
    <property type="match status" value="1"/>
</dbReference>
<dbReference type="FunFam" id="3.40.50.800:FF:000011">
    <property type="entry name" value="Proline--tRNA ligase"/>
    <property type="match status" value="1"/>
</dbReference>
<dbReference type="PANTHER" id="PTHR42753:SF2">
    <property type="entry name" value="PROLINE--TRNA LIGASE"/>
    <property type="match status" value="1"/>
</dbReference>
<dbReference type="InterPro" id="IPR002314">
    <property type="entry name" value="aa-tRNA-synt_IIb"/>
</dbReference>
<dbReference type="OrthoDB" id="9809052at2"/>
<gene>
    <name evidence="12" type="primary">proS</name>
    <name evidence="14" type="ORF">FYJ27_01470</name>
</gene>
<evidence type="ECO:0000313" key="14">
    <source>
        <dbReference type="EMBL" id="MSS42408.1"/>
    </source>
</evidence>
<dbReference type="HAMAP" id="MF_01569">
    <property type="entry name" value="Pro_tRNA_synth_type1"/>
    <property type="match status" value="1"/>
</dbReference>
<dbReference type="InterPro" id="IPR002316">
    <property type="entry name" value="Pro-tRNA-ligase_IIa"/>
</dbReference>
<dbReference type="EC" id="6.1.1.15" evidence="12"/>
<evidence type="ECO:0000256" key="11">
    <source>
        <dbReference type="ARBA" id="ARBA00060755"/>
    </source>
</evidence>
<dbReference type="SUPFAM" id="SSF55681">
    <property type="entry name" value="Class II aaRS and biotin synthetases"/>
    <property type="match status" value="1"/>
</dbReference>
<evidence type="ECO:0000256" key="3">
    <source>
        <dbReference type="ARBA" id="ARBA00022490"/>
    </source>
</evidence>
<dbReference type="GO" id="GO:0005524">
    <property type="term" value="F:ATP binding"/>
    <property type="evidence" value="ECO:0007669"/>
    <property type="project" value="UniProtKB-UniRule"/>
</dbReference>
<dbReference type="AlphaFoldDB" id="A0A844FEJ8"/>
<dbReference type="GO" id="GO:0006433">
    <property type="term" value="P:prolyl-tRNA aminoacylation"/>
    <property type="evidence" value="ECO:0007669"/>
    <property type="project" value="UniProtKB-UniRule"/>
</dbReference>
<dbReference type="Proteomes" id="UP000462760">
    <property type="component" value="Unassembled WGS sequence"/>
</dbReference>
<comment type="caution">
    <text evidence="14">The sequence shown here is derived from an EMBL/GenBank/DDBJ whole genome shotgun (WGS) entry which is preliminary data.</text>
</comment>
<dbReference type="PROSITE" id="PS50862">
    <property type="entry name" value="AA_TRNA_LIGASE_II"/>
    <property type="match status" value="1"/>
</dbReference>
<dbReference type="InterPro" id="IPR050062">
    <property type="entry name" value="Pro-tRNA_synthetase"/>
</dbReference>
<dbReference type="PANTHER" id="PTHR42753">
    <property type="entry name" value="MITOCHONDRIAL RIBOSOME PROTEIN L39/PROLYL-TRNA LIGASE FAMILY MEMBER"/>
    <property type="match status" value="1"/>
</dbReference>
<comment type="subunit">
    <text evidence="2 12">Homodimer.</text>
</comment>
<dbReference type="InterPro" id="IPR036754">
    <property type="entry name" value="YbaK/aa-tRNA-synt-asso_dom_sf"/>
</dbReference>
<dbReference type="FunFam" id="3.30.930.10:FF:000065">
    <property type="entry name" value="Proline--tRNA ligase"/>
    <property type="match status" value="1"/>
</dbReference>
<evidence type="ECO:0000256" key="5">
    <source>
        <dbReference type="ARBA" id="ARBA00022741"/>
    </source>
</evidence>
<dbReference type="InterPro" id="IPR006195">
    <property type="entry name" value="aa-tRNA-synth_II"/>
</dbReference>
<dbReference type="Pfam" id="PF00587">
    <property type="entry name" value="tRNA-synt_2b"/>
    <property type="match status" value="1"/>
</dbReference>
<keyword evidence="6 12" id="KW-0067">ATP-binding</keyword>
<dbReference type="CDD" id="cd04334">
    <property type="entry name" value="ProRS-INS"/>
    <property type="match status" value="1"/>
</dbReference>
<feature type="domain" description="Aminoacyl-transfer RNA synthetases class-II family profile" evidence="13">
    <location>
        <begin position="33"/>
        <end position="467"/>
    </location>
</feature>
<reference evidence="14 15" key="1">
    <citation type="submission" date="2019-08" db="EMBL/GenBank/DDBJ databases">
        <title>In-depth cultivation of the pig gut microbiome towards novel bacterial diversity and tailored functional studies.</title>
        <authorList>
            <person name="Wylensek D."/>
            <person name="Hitch T.C.A."/>
            <person name="Clavel T."/>
        </authorList>
    </citation>
    <scope>NUCLEOTIDE SEQUENCE [LARGE SCALE GENOMIC DNA]</scope>
    <source>
        <strain evidence="14 15">Med78-601-WT-4W-RMD-3</strain>
    </source>
</reference>
<proteinExistence type="inferred from homology"/>
<dbReference type="Gene3D" id="3.40.50.800">
    <property type="entry name" value="Anticodon-binding domain"/>
    <property type="match status" value="1"/>
</dbReference>
<dbReference type="PRINTS" id="PR01046">
    <property type="entry name" value="TRNASYNTHPRO"/>
</dbReference>
<dbReference type="Pfam" id="PF04073">
    <property type="entry name" value="tRNA_edit"/>
    <property type="match status" value="1"/>
</dbReference>
<evidence type="ECO:0000256" key="2">
    <source>
        <dbReference type="ARBA" id="ARBA00011738"/>
    </source>
</evidence>
<dbReference type="InterPro" id="IPR044140">
    <property type="entry name" value="ProRS_anticodon_short"/>
</dbReference>
<name>A0A844FEJ8_9FIRM</name>
<dbReference type="GO" id="GO:0016740">
    <property type="term" value="F:transferase activity"/>
    <property type="evidence" value="ECO:0007669"/>
    <property type="project" value="UniProtKB-ARBA"/>
</dbReference>